<evidence type="ECO:0000313" key="7">
    <source>
        <dbReference type="EMBL" id="QOV18676.1"/>
    </source>
</evidence>
<dbReference type="RefSeq" id="WP_193735038.1">
    <property type="nucleotide sequence ID" value="NZ_CP063304.1"/>
</dbReference>
<evidence type="ECO:0000256" key="2">
    <source>
        <dbReference type="ARBA" id="ARBA00022729"/>
    </source>
</evidence>
<feature type="chain" id="PRO_5039719255" evidence="6">
    <location>
        <begin position="21"/>
        <end position="431"/>
    </location>
</feature>
<dbReference type="Pfam" id="PF01547">
    <property type="entry name" value="SBP_bac_1"/>
    <property type="match status" value="1"/>
</dbReference>
<evidence type="ECO:0000256" key="4">
    <source>
        <dbReference type="ARBA" id="ARBA00023139"/>
    </source>
</evidence>
<evidence type="ECO:0000313" key="8">
    <source>
        <dbReference type="Proteomes" id="UP000593601"/>
    </source>
</evidence>
<evidence type="ECO:0000256" key="6">
    <source>
        <dbReference type="SAM" id="SignalP"/>
    </source>
</evidence>
<accession>A0A7M2RED8</accession>
<keyword evidence="3" id="KW-0472">Membrane</keyword>
<sequence>MKRYMKIATCLCAAAMFVTAGGCGDKSNEDKGSSKADISASGESSKKGTIEIEFVQGKREAGETYDKVIKAFESKNPGIKINQNLVPDSDQVLMTRASSDNLPDLMNHWPTNAQFIQFSEEGLLLDLSDKEYLENIDSQYIDSVKTDKGIFMMPYNLNFMGLYYNVDKFKEAGYEPPKTWGELIELAKKIKDKGENAFVLPGKEAWVISQLWGNIESKDLGEHTDIFKKMNKKETDFTTIPEYKESLEKMVELMKYASEDSLALGYEQGINEFATGKAWMFPQGSWALPALLNSNPDLNVSMVMMPNDKGDMKAIVTPDTGLCVNAKVKDDPKKMDAIDKFLAFCASKEGAQIYTDNDKSPSCVKDISYDVPQFKEFFDYVDEHGSESDGFPTPTGFEDTKRSKLQGVLLGGNIDDFLKELSADYQDSLSE</sequence>
<evidence type="ECO:0000256" key="1">
    <source>
        <dbReference type="ARBA" id="ARBA00022475"/>
    </source>
</evidence>
<dbReference type="AlphaFoldDB" id="A0A7M2RED8"/>
<dbReference type="EMBL" id="CP063304">
    <property type="protein sequence ID" value="QOV18676.1"/>
    <property type="molecule type" value="Genomic_DNA"/>
</dbReference>
<gene>
    <name evidence="7" type="ORF">INP51_11755</name>
</gene>
<keyword evidence="2 6" id="KW-0732">Signal</keyword>
<proteinExistence type="predicted"/>
<dbReference type="PANTHER" id="PTHR43649:SF33">
    <property type="entry name" value="POLYGALACTURONAN_RHAMNOGALACTURONAN-BINDING PROTEIN YTCQ"/>
    <property type="match status" value="1"/>
</dbReference>
<keyword evidence="8" id="KW-1185">Reference proteome</keyword>
<dbReference type="PANTHER" id="PTHR43649">
    <property type="entry name" value="ARABINOSE-BINDING PROTEIN-RELATED"/>
    <property type="match status" value="1"/>
</dbReference>
<protein>
    <submittedName>
        <fullName evidence="7">Extracellular solute-binding protein</fullName>
    </submittedName>
</protein>
<dbReference type="Gene3D" id="3.40.190.10">
    <property type="entry name" value="Periplasmic binding protein-like II"/>
    <property type="match status" value="2"/>
</dbReference>
<feature type="signal peptide" evidence="6">
    <location>
        <begin position="1"/>
        <end position="20"/>
    </location>
</feature>
<evidence type="ECO:0000256" key="5">
    <source>
        <dbReference type="ARBA" id="ARBA00023288"/>
    </source>
</evidence>
<dbReference type="InterPro" id="IPR050490">
    <property type="entry name" value="Bact_solute-bd_prot1"/>
</dbReference>
<dbReference type="Proteomes" id="UP000593601">
    <property type="component" value="Chromosome"/>
</dbReference>
<dbReference type="PROSITE" id="PS51257">
    <property type="entry name" value="PROKAR_LIPOPROTEIN"/>
    <property type="match status" value="1"/>
</dbReference>
<organism evidence="7 8">
    <name type="scientific">Blautia liquoris</name>
    <dbReference type="NCBI Taxonomy" id="2779518"/>
    <lineage>
        <taxon>Bacteria</taxon>
        <taxon>Bacillati</taxon>
        <taxon>Bacillota</taxon>
        <taxon>Clostridia</taxon>
        <taxon>Lachnospirales</taxon>
        <taxon>Lachnospiraceae</taxon>
        <taxon>Blautia</taxon>
    </lineage>
</organism>
<dbReference type="InterPro" id="IPR006059">
    <property type="entry name" value="SBP"/>
</dbReference>
<dbReference type="KEGG" id="bliq:INP51_11755"/>
<keyword evidence="4" id="KW-0564">Palmitate</keyword>
<keyword evidence="1" id="KW-1003">Cell membrane</keyword>
<evidence type="ECO:0000256" key="3">
    <source>
        <dbReference type="ARBA" id="ARBA00023136"/>
    </source>
</evidence>
<reference evidence="7 8" key="1">
    <citation type="submission" date="2020-10" db="EMBL/GenBank/DDBJ databases">
        <title>Blautia liquoris sp.nov., isolated from the mud in a fermentation cellar used for the production of Chinese strong-flavoured liquor.</title>
        <authorList>
            <person name="Lu L."/>
        </authorList>
    </citation>
    <scope>NUCLEOTIDE SEQUENCE [LARGE SCALE GENOMIC DNA]</scope>
    <source>
        <strain evidence="7 8">LZLJ-3</strain>
    </source>
</reference>
<name>A0A7M2RED8_9FIRM</name>
<dbReference type="SUPFAM" id="SSF53850">
    <property type="entry name" value="Periplasmic binding protein-like II"/>
    <property type="match status" value="1"/>
</dbReference>
<keyword evidence="5" id="KW-0449">Lipoprotein</keyword>